<keyword evidence="3" id="KW-1185">Reference proteome</keyword>
<sequence length="61" mass="7510">MDNRKLERLHRVRMNNRKLERLHRVRMNNRQFIGVIRMVTYFGLGVYDVKFLFWTMVLAAV</sequence>
<dbReference type="EMBL" id="JABWDY010011050">
    <property type="protein sequence ID" value="KAF5200206.1"/>
    <property type="molecule type" value="Genomic_DNA"/>
</dbReference>
<accession>A0A7J6WS64</accession>
<evidence type="ECO:0000256" key="1">
    <source>
        <dbReference type="SAM" id="Phobius"/>
    </source>
</evidence>
<keyword evidence="1" id="KW-1133">Transmembrane helix</keyword>
<keyword evidence="1" id="KW-0472">Membrane</keyword>
<evidence type="ECO:0000313" key="2">
    <source>
        <dbReference type="EMBL" id="KAF5200206.1"/>
    </source>
</evidence>
<feature type="transmembrane region" description="Helical" evidence="1">
    <location>
        <begin position="32"/>
        <end position="53"/>
    </location>
</feature>
<name>A0A7J6WS64_THATH</name>
<reference evidence="2 3" key="1">
    <citation type="submission" date="2020-06" db="EMBL/GenBank/DDBJ databases">
        <title>Transcriptomic and genomic resources for Thalictrum thalictroides and T. hernandezii: Facilitating candidate gene discovery in an emerging model plant lineage.</title>
        <authorList>
            <person name="Arias T."/>
            <person name="Riano-Pachon D.M."/>
            <person name="Di Stilio V.S."/>
        </authorList>
    </citation>
    <scope>NUCLEOTIDE SEQUENCE [LARGE SCALE GENOMIC DNA]</scope>
    <source>
        <strain evidence="3">cv. WT478/WT964</strain>
        <tissue evidence="2">Leaves</tissue>
    </source>
</reference>
<dbReference type="Proteomes" id="UP000554482">
    <property type="component" value="Unassembled WGS sequence"/>
</dbReference>
<keyword evidence="1" id="KW-0812">Transmembrane</keyword>
<organism evidence="2 3">
    <name type="scientific">Thalictrum thalictroides</name>
    <name type="common">Rue-anemone</name>
    <name type="synonym">Anemone thalictroides</name>
    <dbReference type="NCBI Taxonomy" id="46969"/>
    <lineage>
        <taxon>Eukaryota</taxon>
        <taxon>Viridiplantae</taxon>
        <taxon>Streptophyta</taxon>
        <taxon>Embryophyta</taxon>
        <taxon>Tracheophyta</taxon>
        <taxon>Spermatophyta</taxon>
        <taxon>Magnoliopsida</taxon>
        <taxon>Ranunculales</taxon>
        <taxon>Ranunculaceae</taxon>
        <taxon>Thalictroideae</taxon>
        <taxon>Thalictrum</taxon>
    </lineage>
</organism>
<gene>
    <name evidence="2" type="ORF">FRX31_010207</name>
</gene>
<proteinExistence type="predicted"/>
<dbReference type="AlphaFoldDB" id="A0A7J6WS64"/>
<protein>
    <submittedName>
        <fullName evidence="2">Uncharacterized protein</fullName>
    </submittedName>
</protein>
<comment type="caution">
    <text evidence="2">The sequence shown here is derived from an EMBL/GenBank/DDBJ whole genome shotgun (WGS) entry which is preliminary data.</text>
</comment>
<evidence type="ECO:0000313" key="3">
    <source>
        <dbReference type="Proteomes" id="UP000554482"/>
    </source>
</evidence>